<protein>
    <recommendedName>
        <fullName evidence="1">Stress-response A/B barrel domain-containing protein</fullName>
    </recommendedName>
</protein>
<evidence type="ECO:0000259" key="1">
    <source>
        <dbReference type="PROSITE" id="PS51502"/>
    </source>
</evidence>
<sequence length="109" mass="12364">MSPQIHRITLFKIPDEEHQKHLLDIYRQMPANAVKDGKPYILSVTAGRAKPDQRAQGYTLAVVSVFSSEEDMKYYDDECAAHADLKAYAKTVHQGAMMVYFQNELPTCS</sequence>
<dbReference type="InterPro" id="IPR011008">
    <property type="entry name" value="Dimeric_a/b-barrel"/>
</dbReference>
<evidence type="ECO:0000313" key="3">
    <source>
        <dbReference type="Proteomes" id="UP000253664"/>
    </source>
</evidence>
<organism evidence="2 3">
    <name type="scientific">Ophiocordyceps polyrhachis-furcata BCC 54312</name>
    <dbReference type="NCBI Taxonomy" id="1330021"/>
    <lineage>
        <taxon>Eukaryota</taxon>
        <taxon>Fungi</taxon>
        <taxon>Dikarya</taxon>
        <taxon>Ascomycota</taxon>
        <taxon>Pezizomycotina</taxon>
        <taxon>Sordariomycetes</taxon>
        <taxon>Hypocreomycetidae</taxon>
        <taxon>Hypocreales</taxon>
        <taxon>Ophiocordycipitaceae</taxon>
        <taxon>Ophiocordyceps</taxon>
    </lineage>
</organism>
<gene>
    <name evidence="2" type="ORF">L249_1106</name>
</gene>
<reference evidence="2 3" key="1">
    <citation type="journal article" date="2015" name="BMC Genomics">
        <title>Insights from the genome of Ophiocordyceps polyrhachis-furcata to pathogenicity and host specificity in insect fungi.</title>
        <authorList>
            <person name="Wichadakul D."/>
            <person name="Kobmoo N."/>
            <person name="Ingsriswang S."/>
            <person name="Tangphatsornruang S."/>
            <person name="Chantasingh D."/>
            <person name="Luangsa-ard J.J."/>
            <person name="Eurwilaichitr L."/>
        </authorList>
    </citation>
    <scope>NUCLEOTIDE SEQUENCE [LARGE SCALE GENOMIC DNA]</scope>
    <source>
        <strain evidence="2 3">BCC 54312</strain>
    </source>
</reference>
<evidence type="ECO:0000313" key="2">
    <source>
        <dbReference type="EMBL" id="RCI12345.1"/>
    </source>
</evidence>
<dbReference type="Proteomes" id="UP000253664">
    <property type="component" value="Unassembled WGS sequence"/>
</dbReference>
<accession>A0A367LD50</accession>
<comment type="caution">
    <text evidence="2">The sequence shown here is derived from an EMBL/GenBank/DDBJ whole genome shotgun (WGS) entry which is preliminary data.</text>
</comment>
<keyword evidence="3" id="KW-1185">Reference proteome</keyword>
<dbReference type="Gene3D" id="3.30.70.100">
    <property type="match status" value="1"/>
</dbReference>
<feature type="domain" description="Stress-response A/B barrel" evidence="1">
    <location>
        <begin position="5"/>
        <end position="101"/>
    </location>
</feature>
<dbReference type="PROSITE" id="PS51502">
    <property type="entry name" value="S_R_A_B_BARREL"/>
    <property type="match status" value="1"/>
</dbReference>
<dbReference type="InterPro" id="IPR013097">
    <property type="entry name" value="Dabb"/>
</dbReference>
<name>A0A367LD50_9HYPO</name>
<dbReference type="AlphaFoldDB" id="A0A367LD50"/>
<dbReference type="SMART" id="SM00886">
    <property type="entry name" value="Dabb"/>
    <property type="match status" value="1"/>
</dbReference>
<dbReference type="OrthoDB" id="3830014at2759"/>
<dbReference type="EMBL" id="LKCN02000007">
    <property type="protein sequence ID" value="RCI12345.1"/>
    <property type="molecule type" value="Genomic_DNA"/>
</dbReference>
<dbReference type="SUPFAM" id="SSF54909">
    <property type="entry name" value="Dimeric alpha+beta barrel"/>
    <property type="match status" value="1"/>
</dbReference>
<proteinExistence type="predicted"/>
<dbReference type="Pfam" id="PF07876">
    <property type="entry name" value="Dabb"/>
    <property type="match status" value="1"/>
</dbReference>